<dbReference type="Proteomes" id="UP000008630">
    <property type="component" value="Chromosome"/>
</dbReference>
<evidence type="ECO:0000256" key="4">
    <source>
        <dbReference type="ARBA" id="ARBA00022777"/>
    </source>
</evidence>
<dbReference type="OrthoDB" id="1049950at2"/>
<evidence type="ECO:0000256" key="2">
    <source>
        <dbReference type="ARBA" id="ARBA00012438"/>
    </source>
</evidence>
<reference evidence="9 10" key="2">
    <citation type="journal article" date="2011" name="Stand. Genomic Sci.">
        <title>Complete genome sequence of Bacteroides helcogenes type strain (P 36-108).</title>
        <authorList>
            <person name="Pati A."/>
            <person name="Gronow S."/>
            <person name="Zeytun A."/>
            <person name="Lapidus A."/>
            <person name="Nolan M."/>
            <person name="Hammon N."/>
            <person name="Deshpande S."/>
            <person name="Cheng J.F."/>
            <person name="Tapia R."/>
            <person name="Han C."/>
            <person name="Goodwin L."/>
            <person name="Pitluck S."/>
            <person name="Liolios K."/>
            <person name="Pagani I."/>
            <person name="Ivanova N."/>
            <person name="Mavromatis K."/>
            <person name="Chen A."/>
            <person name="Palaniappan K."/>
            <person name="Land M."/>
            <person name="Hauser L."/>
            <person name="Chang Y.J."/>
            <person name="Jeffries C.D."/>
            <person name="Detter J.C."/>
            <person name="Brambilla E."/>
            <person name="Rohde M."/>
            <person name="Goker M."/>
            <person name="Woyke T."/>
            <person name="Bristow J."/>
            <person name="Eisen J.A."/>
            <person name="Markowitz V."/>
            <person name="Hugenholtz P."/>
            <person name="Kyrpides N.C."/>
            <person name="Klenk H.P."/>
            <person name="Lucas S."/>
        </authorList>
    </citation>
    <scope>NUCLEOTIDE SEQUENCE [LARGE SCALE GENOMIC DNA]</scope>
    <source>
        <strain evidence="10">ATCC 35417 / DSM 20613 / JCM 6297 / CCUG 15421 / P 36-108</strain>
    </source>
</reference>
<keyword evidence="5" id="KW-0902">Two-component regulatory system</keyword>
<dbReference type="InterPro" id="IPR005467">
    <property type="entry name" value="His_kinase_dom"/>
</dbReference>
<dbReference type="PROSITE" id="PS50109">
    <property type="entry name" value="HIS_KIN"/>
    <property type="match status" value="1"/>
</dbReference>
<feature type="repeat" description="TPR" evidence="6">
    <location>
        <begin position="187"/>
        <end position="220"/>
    </location>
</feature>
<accession>E6STT0</accession>
<keyword evidence="3" id="KW-0808">Transferase</keyword>
<dbReference type="STRING" id="693979.Bache_0253"/>
<keyword evidence="7" id="KW-0812">Transmembrane</keyword>
<dbReference type="SUPFAM" id="SSF48452">
    <property type="entry name" value="TPR-like"/>
    <property type="match status" value="1"/>
</dbReference>
<dbReference type="InterPro" id="IPR050736">
    <property type="entry name" value="Sensor_HK_Regulatory"/>
</dbReference>
<evidence type="ECO:0000259" key="8">
    <source>
        <dbReference type="PROSITE" id="PS50109"/>
    </source>
</evidence>
<dbReference type="CDD" id="cd00082">
    <property type="entry name" value="HisKA"/>
    <property type="match status" value="1"/>
</dbReference>
<dbReference type="InterPro" id="IPR036097">
    <property type="entry name" value="HisK_dim/P_sf"/>
</dbReference>
<dbReference type="KEGG" id="bhl:Bache_0253"/>
<dbReference type="PANTHER" id="PTHR43711:SF26">
    <property type="entry name" value="SENSOR HISTIDINE KINASE RCSC"/>
    <property type="match status" value="1"/>
</dbReference>
<dbReference type="SMART" id="SM00028">
    <property type="entry name" value="TPR"/>
    <property type="match status" value="2"/>
</dbReference>
<dbReference type="AlphaFoldDB" id="E6STT0"/>
<evidence type="ECO:0000313" key="10">
    <source>
        <dbReference type="Proteomes" id="UP000008630"/>
    </source>
</evidence>
<evidence type="ECO:0000256" key="3">
    <source>
        <dbReference type="ARBA" id="ARBA00022679"/>
    </source>
</evidence>
<keyword evidence="10" id="KW-1185">Reference proteome</keyword>
<feature type="domain" description="Histidine kinase" evidence="8">
    <location>
        <begin position="471"/>
        <end position="550"/>
    </location>
</feature>
<dbReference type="SUPFAM" id="SSF47384">
    <property type="entry name" value="Homodimeric domain of signal transducing histidine kinase"/>
    <property type="match status" value="1"/>
</dbReference>
<keyword evidence="7" id="KW-0472">Membrane</keyword>
<dbReference type="InterPro" id="IPR019734">
    <property type="entry name" value="TPR_rpt"/>
</dbReference>
<reference key="1">
    <citation type="submission" date="2010-11" db="EMBL/GenBank/DDBJ databases">
        <title>The complete genome of Bacteroides helcogenes P 36-108.</title>
        <authorList>
            <consortium name="US DOE Joint Genome Institute (JGI-PGF)"/>
            <person name="Lucas S."/>
            <person name="Copeland A."/>
            <person name="Lapidus A."/>
            <person name="Bruce D."/>
            <person name="Goodwin L."/>
            <person name="Pitluck S."/>
            <person name="Kyrpides N."/>
            <person name="Mavromatis K."/>
            <person name="Ivanova N."/>
            <person name="Zeytun A."/>
            <person name="Brettin T."/>
            <person name="Detter J.C."/>
            <person name="Tapia R."/>
            <person name="Han C."/>
            <person name="Land M."/>
            <person name="Hauser L."/>
            <person name="Markowitz V."/>
            <person name="Cheng J.-F."/>
            <person name="Hugenholtz P."/>
            <person name="Woyke T."/>
            <person name="Wu D."/>
            <person name="Gronow S."/>
            <person name="Wellnitz S."/>
            <person name="Brambilla E."/>
            <person name="Klenk H.-P."/>
            <person name="Eisen J.A."/>
        </authorList>
    </citation>
    <scope>NUCLEOTIDE SEQUENCE</scope>
    <source>
        <strain>P 36-108</strain>
    </source>
</reference>
<dbReference type="InterPro" id="IPR003661">
    <property type="entry name" value="HisK_dim/P_dom"/>
</dbReference>
<dbReference type="EMBL" id="CP002352">
    <property type="protein sequence ID" value="ADV42283.1"/>
    <property type="molecule type" value="Genomic_DNA"/>
</dbReference>
<evidence type="ECO:0000313" key="9">
    <source>
        <dbReference type="EMBL" id="ADV42283.1"/>
    </source>
</evidence>
<dbReference type="HOGENOM" id="CLU_027708_0_0_10"/>
<organism evidence="9 10">
    <name type="scientific">Bacteroides helcogenes (strain ATCC 35417 / DSM 20613 / JCM 6297 / CCUG 15421 / P 36-108)</name>
    <dbReference type="NCBI Taxonomy" id="693979"/>
    <lineage>
        <taxon>Bacteria</taxon>
        <taxon>Pseudomonadati</taxon>
        <taxon>Bacteroidota</taxon>
        <taxon>Bacteroidia</taxon>
        <taxon>Bacteroidales</taxon>
        <taxon>Bacteroidaceae</taxon>
        <taxon>Bacteroides</taxon>
    </lineage>
</organism>
<dbReference type="PANTHER" id="PTHR43711">
    <property type="entry name" value="TWO-COMPONENT HISTIDINE KINASE"/>
    <property type="match status" value="1"/>
</dbReference>
<dbReference type="RefSeq" id="WP_013545900.1">
    <property type="nucleotide sequence ID" value="NC_014933.1"/>
</dbReference>
<dbReference type="Gene3D" id="1.25.40.10">
    <property type="entry name" value="Tetratricopeptide repeat domain"/>
    <property type="match status" value="1"/>
</dbReference>
<dbReference type="SMART" id="SM00388">
    <property type="entry name" value="HisKA"/>
    <property type="match status" value="1"/>
</dbReference>
<name>E6STT0_BACT6</name>
<evidence type="ECO:0000256" key="1">
    <source>
        <dbReference type="ARBA" id="ARBA00000085"/>
    </source>
</evidence>
<protein>
    <recommendedName>
        <fullName evidence="2">histidine kinase</fullName>
        <ecNumber evidence="2">2.7.13.3</ecNumber>
    </recommendedName>
</protein>
<proteinExistence type="predicted"/>
<gene>
    <name evidence="9" type="ordered locus">Bache_0253</name>
</gene>
<dbReference type="Gene3D" id="1.10.287.130">
    <property type="match status" value="1"/>
</dbReference>
<evidence type="ECO:0000256" key="7">
    <source>
        <dbReference type="SAM" id="Phobius"/>
    </source>
</evidence>
<evidence type="ECO:0000256" key="5">
    <source>
        <dbReference type="ARBA" id="ARBA00023012"/>
    </source>
</evidence>
<comment type="catalytic activity">
    <reaction evidence="1">
        <text>ATP + protein L-histidine = ADP + protein N-phospho-L-histidine.</text>
        <dbReference type="EC" id="2.7.13.3"/>
    </reaction>
</comment>
<evidence type="ECO:0000256" key="6">
    <source>
        <dbReference type="PROSITE-ProRule" id="PRU00339"/>
    </source>
</evidence>
<keyword evidence="4 9" id="KW-0418">Kinase</keyword>
<dbReference type="GO" id="GO:0000155">
    <property type="term" value="F:phosphorelay sensor kinase activity"/>
    <property type="evidence" value="ECO:0007669"/>
    <property type="project" value="InterPro"/>
</dbReference>
<dbReference type="eggNOG" id="COG2205">
    <property type="taxonomic scope" value="Bacteria"/>
</dbReference>
<keyword evidence="6" id="KW-0802">TPR repeat</keyword>
<sequence>MTQPHILSIHCISALRNSRRSPLRFMLTALLFVTSLQTARSQQLDTSESVDSMLQTVLRMPLDTTRLRVLQNLFPQNRNTPAILKVTRQLVKDATKLKNKELIYSGWYQQELYFQSRQLLDSVHYYCQKVKQLTLTDTTNLGNRYYFHAWRNYTSVCISQNNLELARIESLKMEQEAQQRHSPKGLALAYSQLAEVSLRYRRYEVALDYYNKALSLKSLAVSDEASIYATIGNIYLNDSCYAQGARYYEKAIATYRSQFPDSKFPRSFYDVALYNCVFAAFCHLEDNRPDLCKHWLDEATQYYYKDMMIGSYLYYNIFWGLYEAETGNYERSMSYFDEADKRQSLPVAMYITKENRIRALLALHRYEEAVPLMKDFAQIQAERQQLMDTNNRAAMLQNARWTEAEMEHQRVVLYASALMAFFALAILIFIVFITYRILKVHRALLHALHLLDDAKKDAEQTDHMKESFMRNISHDVRVPLSAIIGFSQLLVQSSELDTDERRQIRTILKENSDRLMNLVNNVLDLSRLESGKMKYQITSFDLAEVCREAVFQLQNSDDKRCVITFETTCAAPVMIEHDLQRMLKTLVSAIQIPSYVQLPEGTTQWTEKMILNVEDGGGKCKRWKVTVENSPLSAQSMESEEQSILNRICSLYMKVLGASYQTDLAEMNGKVTFEGTL</sequence>
<feature type="transmembrane region" description="Helical" evidence="7">
    <location>
        <begin position="411"/>
        <end position="435"/>
    </location>
</feature>
<keyword evidence="7" id="KW-1133">Transmembrane helix</keyword>
<dbReference type="PROSITE" id="PS50005">
    <property type="entry name" value="TPR"/>
    <property type="match status" value="1"/>
</dbReference>
<dbReference type="EC" id="2.7.13.3" evidence="2"/>
<dbReference type="Pfam" id="PF00512">
    <property type="entry name" value="HisKA"/>
    <property type="match status" value="1"/>
</dbReference>
<dbReference type="InterPro" id="IPR011990">
    <property type="entry name" value="TPR-like_helical_dom_sf"/>
</dbReference>